<keyword evidence="4" id="KW-0732">Signal</keyword>
<dbReference type="GO" id="GO:0005886">
    <property type="term" value="C:plasma membrane"/>
    <property type="evidence" value="ECO:0007669"/>
    <property type="project" value="UniProtKB-SubCell"/>
</dbReference>
<dbReference type="InterPro" id="IPR006918">
    <property type="entry name" value="COBRA_pln"/>
</dbReference>
<dbReference type="PANTHER" id="PTHR31673:SF30">
    <property type="entry name" value="COBRA-LIKE PROTEIN 6"/>
    <property type="match status" value="1"/>
</dbReference>
<keyword evidence="5" id="KW-0325">Glycoprotein</keyword>
<evidence type="ECO:0000313" key="11">
    <source>
        <dbReference type="Proteomes" id="UP000594261"/>
    </source>
</evidence>
<sequence length="463" mass="52589">MFLEYPPIHPPTSFRTMPPLPAIGRSMGTVFILSFFFLIISISPSYGYDPLDPHANITITWDLMLQNDATYDVRVSLYNFQLFRHVDRPGWKLSWTWISDEAIWDIWGAEATEQGNCSRFKGGVLPHCCEKQPVIVDLMPGAPYNKQFNNCCKGGVLTSMTQDQTMYGAAFRMNVNKATINNTGNRFSMPLNFNLGVPGYTCGDPFQVPPSKFKADGSRRSTQALETWNVTCIYSQFQASLTPKCCVSLSAFYNSTIIPCPQCSCNCEGLGGTKCVKSDKTPPLLELPHANDEEPQPLVRCSNHMCPIKVHWHVKESYREYWRVKITITNLNYVKNYSQWNLVVLHPNLRNVTEVFSFNYLPLNPYGSINDTGMFWGIKYYNDMLLQSGPSGNVQTEMLLNKDPSIFTFREGWTFPRKISFNGDECVMPPPDEYPRLPNSGHSVTEKPSLIFFSLFLLIVLVL</sequence>
<keyword evidence="8" id="KW-0812">Transmembrane</keyword>
<proteinExistence type="inferred from homology"/>
<evidence type="ECO:0000256" key="1">
    <source>
        <dbReference type="ARBA" id="ARBA00004609"/>
    </source>
</evidence>
<evidence type="ECO:0000259" key="9">
    <source>
        <dbReference type="Pfam" id="PF25079"/>
    </source>
</evidence>
<evidence type="ECO:0000256" key="8">
    <source>
        <dbReference type="SAM" id="Phobius"/>
    </source>
</evidence>
<evidence type="ECO:0000256" key="6">
    <source>
        <dbReference type="ARBA" id="ARBA00023288"/>
    </source>
</evidence>
<dbReference type="InParanoid" id="A0A7N2N7X5"/>
<evidence type="ECO:0000256" key="5">
    <source>
        <dbReference type="ARBA" id="ARBA00023180"/>
    </source>
</evidence>
<comment type="similarity">
    <text evidence="2 7">Belongs to the COBRA family.</text>
</comment>
<dbReference type="EnsemblPlants" id="QL93p0310_0008:mrna">
    <property type="protein sequence ID" value="QL93p0310_0008:mrna"/>
    <property type="gene ID" value="QL93p0310_0008"/>
</dbReference>
<keyword evidence="11" id="KW-1185">Reference proteome</keyword>
<dbReference type="Proteomes" id="UP000594261">
    <property type="component" value="Unassembled WGS sequence"/>
</dbReference>
<evidence type="ECO:0000256" key="3">
    <source>
        <dbReference type="ARBA" id="ARBA00022622"/>
    </source>
</evidence>
<organism evidence="10 11">
    <name type="scientific">Quercus lobata</name>
    <name type="common">Valley oak</name>
    <dbReference type="NCBI Taxonomy" id="97700"/>
    <lineage>
        <taxon>Eukaryota</taxon>
        <taxon>Viridiplantae</taxon>
        <taxon>Streptophyta</taxon>
        <taxon>Embryophyta</taxon>
        <taxon>Tracheophyta</taxon>
        <taxon>Spermatophyta</taxon>
        <taxon>Magnoliopsida</taxon>
        <taxon>eudicotyledons</taxon>
        <taxon>Gunneridae</taxon>
        <taxon>Pentapetalae</taxon>
        <taxon>rosids</taxon>
        <taxon>fabids</taxon>
        <taxon>Fagales</taxon>
        <taxon>Fagaceae</taxon>
        <taxon>Quercus</taxon>
    </lineage>
</organism>
<dbReference type="Gramene" id="QL93p0310_0008:mrna">
    <property type="protein sequence ID" value="QL93p0310_0008:mrna"/>
    <property type="gene ID" value="QL93p0310_0008"/>
</dbReference>
<dbReference type="InterPro" id="IPR056900">
    <property type="entry name" value="COB_C"/>
</dbReference>
<keyword evidence="8" id="KW-1133">Transmembrane helix</keyword>
<evidence type="ECO:0000313" key="10">
    <source>
        <dbReference type="EnsemblPlants" id="QL93p0310_0008:mrna"/>
    </source>
</evidence>
<dbReference type="GO" id="GO:0010215">
    <property type="term" value="P:cellulose microfibril organization"/>
    <property type="evidence" value="ECO:0007669"/>
    <property type="project" value="InterPro"/>
</dbReference>
<dbReference type="PIRSF" id="PIRSF038122">
    <property type="entry name" value="COBRA"/>
    <property type="match status" value="1"/>
</dbReference>
<reference evidence="10" key="1">
    <citation type="submission" date="2021-01" db="UniProtKB">
        <authorList>
            <consortium name="EnsemblPlants"/>
        </authorList>
    </citation>
    <scope>IDENTIFICATION</scope>
</reference>
<keyword evidence="3" id="KW-0336">GPI-anchor</keyword>
<dbReference type="GO" id="GO:0098552">
    <property type="term" value="C:side of membrane"/>
    <property type="evidence" value="ECO:0007669"/>
    <property type="project" value="UniProtKB-KW"/>
</dbReference>
<keyword evidence="8" id="KW-0472">Membrane</keyword>
<dbReference type="Pfam" id="PF04833">
    <property type="entry name" value="COBRA"/>
    <property type="match status" value="1"/>
</dbReference>
<evidence type="ECO:0000256" key="4">
    <source>
        <dbReference type="ARBA" id="ARBA00022729"/>
    </source>
</evidence>
<evidence type="ECO:0000256" key="7">
    <source>
        <dbReference type="PIRNR" id="PIRNR038122"/>
    </source>
</evidence>
<dbReference type="AlphaFoldDB" id="A0A7N2N7X5"/>
<dbReference type="PANTHER" id="PTHR31673">
    <property type="entry name" value="PROTEIN COBRA"/>
    <property type="match status" value="1"/>
</dbReference>
<feature type="transmembrane region" description="Helical" evidence="8">
    <location>
        <begin position="20"/>
        <end position="40"/>
    </location>
</feature>
<dbReference type="Pfam" id="PF25079">
    <property type="entry name" value="COB_C"/>
    <property type="match status" value="1"/>
</dbReference>
<accession>A0A7N2N7X5</accession>
<protein>
    <recommendedName>
        <fullName evidence="7">COBRA-like protein</fullName>
    </recommendedName>
</protein>
<dbReference type="GO" id="GO:0052324">
    <property type="term" value="P:plant-type cell wall cellulose biosynthetic process"/>
    <property type="evidence" value="ECO:0007669"/>
    <property type="project" value="TreeGrafter"/>
</dbReference>
<comment type="subcellular location">
    <subcellularLocation>
        <location evidence="1">Cell membrane</location>
        <topology evidence="1">Lipid-anchor</topology>
        <topology evidence="1">GPI-anchor</topology>
    </subcellularLocation>
</comment>
<feature type="domain" description="COBRA C-terminal" evidence="9">
    <location>
        <begin position="244"/>
        <end position="435"/>
    </location>
</feature>
<dbReference type="OMA" id="EPPGWKL"/>
<evidence type="ECO:0000256" key="2">
    <source>
        <dbReference type="ARBA" id="ARBA00005507"/>
    </source>
</evidence>
<keyword evidence="6" id="KW-0449">Lipoprotein</keyword>
<name>A0A7N2N7X5_QUELO</name>